<feature type="domain" description="Chitin-binding type-1" evidence="14">
    <location>
        <begin position="439"/>
        <end position="512"/>
    </location>
</feature>
<dbReference type="Pfam" id="PF00704">
    <property type="entry name" value="Glyco_hydro_18"/>
    <property type="match status" value="1"/>
</dbReference>
<dbReference type="Gene3D" id="3.10.50.10">
    <property type="match status" value="1"/>
</dbReference>
<dbReference type="InterPro" id="IPR001223">
    <property type="entry name" value="Glyco_hydro18_cat"/>
</dbReference>
<dbReference type="Gene3D" id="3.30.60.10">
    <property type="entry name" value="Endochitinase-like"/>
    <property type="match status" value="1"/>
</dbReference>
<evidence type="ECO:0000256" key="2">
    <source>
        <dbReference type="ARBA" id="ARBA00008682"/>
    </source>
</evidence>
<feature type="signal peptide" evidence="13">
    <location>
        <begin position="1"/>
        <end position="26"/>
    </location>
</feature>
<evidence type="ECO:0000259" key="14">
    <source>
        <dbReference type="PROSITE" id="PS50941"/>
    </source>
</evidence>
<dbReference type="InterPro" id="IPR001579">
    <property type="entry name" value="Glyco_hydro_18_chit_AS"/>
</dbReference>
<keyword evidence="6" id="KW-0146">Chitin degradation</keyword>
<dbReference type="SMART" id="SM00270">
    <property type="entry name" value="ChtBD1"/>
    <property type="match status" value="1"/>
</dbReference>
<accession>A0A117NSS5</accession>
<dbReference type="SUPFAM" id="SSF54106">
    <property type="entry name" value="LysM domain"/>
    <property type="match status" value="1"/>
</dbReference>
<feature type="disulfide bond" evidence="11">
    <location>
        <begin position="467"/>
        <end position="479"/>
    </location>
</feature>
<keyword evidence="13" id="KW-0732">Signal</keyword>
<gene>
    <name evidence="17" type="ORF">ACN42_g386</name>
</gene>
<evidence type="ECO:0000256" key="10">
    <source>
        <dbReference type="ARBA" id="ARBA00023326"/>
    </source>
</evidence>
<sequence>MKTALQALIPFSSFSSLITLPYLVHAAPHTVTLAPVAPIGEFRTEDPIASPLINGCPRSCTLVGPDPGNWTWITRQNDLIKCDQPLLFDFQVGNEPSSHAVVRSCALSEALLKRSLSPYVNHASWAHVDTSDLDAVDEALTVSNSCGASQQTTTVSVQLGAAGAVKFSDDAKSAVNNLASYMTNAASCGSTILLAKVGDAVAALYAGADVYQSSVGSFLEQFVENFEKGSQTLQVCNSESMQDETIGIHIIESLDQLEVSHEVLQAWSRGNCLSIDAQNSVQAKMATLGVPRNDKRSSISSYFENALTPRGDCRTIIVGNGDSCGALASRCGISANDFNKYNSASNLCSTLKRKQRVCCSAGSLPDIRPKPQSDGTCATYAIQGNDNCGDIAAQFGITKDDINNYNKETWAWAGCGQLQPNQVICLSKGNTPMPASLTNAVCGPQKPGTKAPAGSYNGWNLTTLNPCPLNACCSGWGFCGTTEEFCTKSPADTKAPGAFQKGKSGCISNCGTSVVNNDKPPDSFHHVAYFEAFNMKRDCLNMDVKEINHDKLTHVHFAFAGLSEDFDITFDDSYSDQFDAFVEMDAPWKKVLSFGGWAESTNSDTFQRYRDVVKPENRDKFAKNILAFFDKHNLDGIDFDWEYPGATDIPGVPAGTSGETSDYLEFLKLMKKTIGDRSLSIALPASYWYLKAFPIAKMAPYLSYFIYMTYDLHGQWDHGNAYADVACPAGNCLRSHVNKTETLNSLALITKADVPASKVVVGISSYGRSFGMTDPSCTGPMCTYTGTFNHSTAEVGTCTNTAGYIANAELNQIIEGATAGITRYQARSWHDDESDSDMMVYGTSGKITSWVAYMNDTTKSNRIDWVKDLNFGGVSDWAIDLEDWNTGIDPDSQDAVDLDVSLPKGCPSDNWPDTLDELKAKLDDIDTECQAQAVVYILLKIVSPAVSDYQEASKNFDEYFGYYKEWVRNGIDDSLSKFMWSDGRKYMDCTWSSKDSSGSGACTDMLVKQGQPGQGIVTVTYKMRDEDGFYKALMKDYGIDKNWIHWVDIGSETQPCRCPDLKHNCPACRREPDTNVYKNYPRKIDDNSKIKITNPKSVIDAAIPNITELSTTMLGIYTQMRLMIFDAPDGDVATAFSMPVFMLGEATTQIKQIKKIGEEQKDADAKAKVSFILDIVNIVLMVIPFAGEAAEAIGGVTNIARGATMIGEAGNAAIVVADIVNDPTSAPFAILALLLGGSAGVVGKGTKKAFSEAAAARKAMSAETLKSFSATFRKNDEIVQNIVKACRG</sequence>
<evidence type="ECO:0000259" key="15">
    <source>
        <dbReference type="PROSITE" id="PS51782"/>
    </source>
</evidence>
<keyword evidence="11" id="KW-1015">Disulfide bond</keyword>
<evidence type="ECO:0000256" key="1">
    <source>
        <dbReference type="ARBA" id="ARBA00000822"/>
    </source>
</evidence>
<evidence type="ECO:0000313" key="17">
    <source>
        <dbReference type="EMBL" id="KUM66694.1"/>
    </source>
</evidence>
<dbReference type="Pfam" id="PF00187">
    <property type="entry name" value="Chitin_bind_1"/>
    <property type="match status" value="1"/>
</dbReference>
<dbReference type="InterPro" id="IPR017853">
    <property type="entry name" value="GH"/>
</dbReference>
<dbReference type="InterPro" id="IPR036779">
    <property type="entry name" value="LysM_dom_sf"/>
</dbReference>
<name>A0A117NSS5_PENFR</name>
<dbReference type="PROSITE" id="PS51910">
    <property type="entry name" value="GH18_2"/>
    <property type="match status" value="1"/>
</dbReference>
<comment type="caution">
    <text evidence="17">The sequence shown here is derived from an EMBL/GenBank/DDBJ whole genome shotgun (WGS) entry which is preliminary data.</text>
</comment>
<dbReference type="InterPro" id="IPR018371">
    <property type="entry name" value="Chitin-binding_1_CS"/>
</dbReference>
<dbReference type="GO" id="GO:0008843">
    <property type="term" value="F:endochitinase activity"/>
    <property type="evidence" value="ECO:0007669"/>
    <property type="project" value="UniProtKB-EC"/>
</dbReference>
<dbReference type="InterPro" id="IPR029070">
    <property type="entry name" value="Chitinase_insertion_sf"/>
</dbReference>
<dbReference type="PROSITE" id="PS00026">
    <property type="entry name" value="CHIT_BIND_I_1"/>
    <property type="match status" value="1"/>
</dbReference>
<dbReference type="Gene3D" id="3.20.20.80">
    <property type="entry name" value="Glycosidases"/>
    <property type="match status" value="1"/>
</dbReference>
<dbReference type="Gene3D" id="3.10.350.10">
    <property type="entry name" value="LysM domain"/>
    <property type="match status" value="2"/>
</dbReference>
<dbReference type="InterPro" id="IPR011583">
    <property type="entry name" value="Chitinase_II/V-like_cat"/>
</dbReference>
<reference evidence="17 18" key="1">
    <citation type="submission" date="2015-10" db="EMBL/GenBank/DDBJ databases">
        <title>Genome sequencing of Penicillium freii.</title>
        <authorList>
            <person name="Nguyen H.D."/>
            <person name="Visagie C.M."/>
            <person name="Seifert K.A."/>
        </authorList>
    </citation>
    <scope>NUCLEOTIDE SEQUENCE [LARGE SCALE GENOMIC DNA]</scope>
    <source>
        <strain evidence="17 18">DAOM 242723</strain>
    </source>
</reference>
<dbReference type="SUPFAM" id="SSF51445">
    <property type="entry name" value="(Trans)glycosidases"/>
    <property type="match status" value="1"/>
</dbReference>
<dbReference type="PANTHER" id="PTHR47700:SF2">
    <property type="entry name" value="CHITINASE"/>
    <property type="match status" value="1"/>
</dbReference>
<evidence type="ECO:0000256" key="3">
    <source>
        <dbReference type="ARBA" id="ARBA00012729"/>
    </source>
</evidence>
<proteinExistence type="inferred from homology"/>
<organism evidence="17 18">
    <name type="scientific">Penicillium freii</name>
    <dbReference type="NCBI Taxonomy" id="48697"/>
    <lineage>
        <taxon>Eukaryota</taxon>
        <taxon>Fungi</taxon>
        <taxon>Dikarya</taxon>
        <taxon>Ascomycota</taxon>
        <taxon>Pezizomycotina</taxon>
        <taxon>Eurotiomycetes</taxon>
        <taxon>Eurotiomycetidae</taxon>
        <taxon>Eurotiales</taxon>
        <taxon>Aspergillaceae</taxon>
        <taxon>Penicillium</taxon>
    </lineage>
</organism>
<keyword evidence="18" id="KW-1185">Reference proteome</keyword>
<evidence type="ECO:0000256" key="11">
    <source>
        <dbReference type="PROSITE-ProRule" id="PRU00261"/>
    </source>
</evidence>
<dbReference type="InterPro" id="IPR036861">
    <property type="entry name" value="Endochitinase-like_sf"/>
</dbReference>
<dbReference type="PANTHER" id="PTHR47700">
    <property type="entry name" value="V CHITINASE, PUTATIVE (AFU_ORTHOLOGUE AFUA_6G13720)-RELATED"/>
    <property type="match status" value="1"/>
</dbReference>
<evidence type="ECO:0000256" key="13">
    <source>
        <dbReference type="SAM" id="SignalP"/>
    </source>
</evidence>
<feature type="domain" description="LysM" evidence="15">
    <location>
        <begin position="378"/>
        <end position="426"/>
    </location>
</feature>
<keyword evidence="4 11" id="KW-0147">Chitin-binding</keyword>
<comment type="catalytic activity">
    <reaction evidence="1">
        <text>Random endo-hydrolysis of N-acetyl-beta-D-glucosaminide (1-&gt;4)-beta-linkages in chitin and chitodextrins.</text>
        <dbReference type="EC" id="3.2.1.14"/>
    </reaction>
</comment>
<evidence type="ECO:0000256" key="12">
    <source>
        <dbReference type="RuleBase" id="RU000489"/>
    </source>
</evidence>
<dbReference type="EMBL" id="LLXE01000005">
    <property type="protein sequence ID" value="KUM66694.1"/>
    <property type="molecule type" value="Genomic_DNA"/>
</dbReference>
<dbReference type="GO" id="GO:0008061">
    <property type="term" value="F:chitin binding"/>
    <property type="evidence" value="ECO:0007669"/>
    <property type="project" value="UniProtKB-UniRule"/>
</dbReference>
<dbReference type="InterPro" id="IPR018392">
    <property type="entry name" value="LysM"/>
</dbReference>
<keyword evidence="7" id="KW-0843">Virulence</keyword>
<dbReference type="GO" id="GO:0006032">
    <property type="term" value="P:chitin catabolic process"/>
    <property type="evidence" value="ECO:0007669"/>
    <property type="project" value="UniProtKB-KW"/>
</dbReference>
<dbReference type="SMART" id="SM00636">
    <property type="entry name" value="Glyco_18"/>
    <property type="match status" value="1"/>
</dbReference>
<dbReference type="EC" id="3.2.1.14" evidence="3"/>
<dbReference type="InterPro" id="IPR001002">
    <property type="entry name" value="Chitin-bd_1"/>
</dbReference>
<keyword evidence="5 12" id="KW-0378">Hydrolase</keyword>
<keyword evidence="10" id="KW-0624">Polysaccharide degradation</keyword>
<dbReference type="CDD" id="cd02878">
    <property type="entry name" value="GH18_zymocin_alpha"/>
    <property type="match status" value="1"/>
</dbReference>
<evidence type="ECO:0000256" key="5">
    <source>
        <dbReference type="ARBA" id="ARBA00022801"/>
    </source>
</evidence>
<comment type="caution">
    <text evidence="11">Lacks conserved residue(s) required for the propagation of feature annotation.</text>
</comment>
<dbReference type="GO" id="GO:0000272">
    <property type="term" value="P:polysaccharide catabolic process"/>
    <property type="evidence" value="ECO:0007669"/>
    <property type="project" value="UniProtKB-KW"/>
</dbReference>
<dbReference type="Proteomes" id="UP000055045">
    <property type="component" value="Unassembled WGS sequence"/>
</dbReference>
<dbReference type="PROSITE" id="PS50941">
    <property type="entry name" value="CHIT_BIND_I_2"/>
    <property type="match status" value="1"/>
</dbReference>
<evidence type="ECO:0000256" key="7">
    <source>
        <dbReference type="ARBA" id="ARBA00023026"/>
    </source>
</evidence>
<evidence type="ECO:0000256" key="8">
    <source>
        <dbReference type="ARBA" id="ARBA00023277"/>
    </source>
</evidence>
<evidence type="ECO:0000256" key="9">
    <source>
        <dbReference type="ARBA" id="ARBA00023295"/>
    </source>
</evidence>
<evidence type="ECO:0000259" key="16">
    <source>
        <dbReference type="PROSITE" id="PS51910"/>
    </source>
</evidence>
<evidence type="ECO:0000313" key="18">
    <source>
        <dbReference type="Proteomes" id="UP000055045"/>
    </source>
</evidence>
<dbReference type="CDD" id="cd00118">
    <property type="entry name" value="LysM"/>
    <property type="match status" value="1"/>
</dbReference>
<feature type="chain" id="PRO_5007152302" description="chitinase" evidence="13">
    <location>
        <begin position="27"/>
        <end position="1288"/>
    </location>
</feature>
<dbReference type="SUPFAM" id="SSF57016">
    <property type="entry name" value="Plant lectins/antimicrobial peptides"/>
    <property type="match status" value="1"/>
</dbReference>
<dbReference type="Pfam" id="PF01476">
    <property type="entry name" value="LysM"/>
    <property type="match status" value="2"/>
</dbReference>
<dbReference type="CDD" id="cd00035">
    <property type="entry name" value="ChtBD1"/>
    <property type="match status" value="1"/>
</dbReference>
<dbReference type="SMART" id="SM00257">
    <property type="entry name" value="LysM"/>
    <property type="match status" value="2"/>
</dbReference>
<feature type="disulfide bond" evidence="11">
    <location>
        <begin position="506"/>
        <end position="510"/>
    </location>
</feature>
<feature type="domain" description="GH18" evidence="16">
    <location>
        <begin position="524"/>
        <end position="902"/>
    </location>
</feature>
<dbReference type="STRING" id="48697.A0A117NSS5"/>
<protein>
    <recommendedName>
        <fullName evidence="3">chitinase</fullName>
        <ecNumber evidence="3">3.2.1.14</ecNumber>
    </recommendedName>
</protein>
<dbReference type="SUPFAM" id="SSF54556">
    <property type="entry name" value="Chitinase insertion domain"/>
    <property type="match status" value="1"/>
</dbReference>
<dbReference type="PROSITE" id="PS01095">
    <property type="entry name" value="GH18_1"/>
    <property type="match status" value="1"/>
</dbReference>
<keyword evidence="9 12" id="KW-0326">Glycosidase</keyword>
<evidence type="ECO:0000256" key="4">
    <source>
        <dbReference type="ARBA" id="ARBA00022669"/>
    </source>
</evidence>
<feature type="disulfide bond" evidence="11">
    <location>
        <begin position="472"/>
        <end position="486"/>
    </location>
</feature>
<dbReference type="PROSITE" id="PS51782">
    <property type="entry name" value="LYSM"/>
    <property type="match status" value="2"/>
</dbReference>
<dbReference type="InterPro" id="IPR053214">
    <property type="entry name" value="LysM12-like"/>
</dbReference>
<feature type="domain" description="LysM" evidence="15">
    <location>
        <begin position="314"/>
        <end position="359"/>
    </location>
</feature>
<evidence type="ECO:0000256" key="6">
    <source>
        <dbReference type="ARBA" id="ARBA00023024"/>
    </source>
</evidence>
<comment type="similarity">
    <text evidence="2">Belongs to the glycosyl hydrolase 18 family. Chitinase class V subfamily.</text>
</comment>
<keyword evidence="8" id="KW-0119">Carbohydrate metabolism</keyword>